<name>A0A223D3B2_9BACL</name>
<evidence type="ECO:0008006" key="3">
    <source>
        <dbReference type="Google" id="ProtNLM"/>
    </source>
</evidence>
<keyword evidence="2" id="KW-1185">Reference proteome</keyword>
<dbReference type="Gene3D" id="3.30.1240.10">
    <property type="match status" value="1"/>
</dbReference>
<proteinExistence type="predicted"/>
<accession>A0A223D3B2</accession>
<dbReference type="Proteomes" id="UP000214688">
    <property type="component" value="Chromosome"/>
</dbReference>
<evidence type="ECO:0000313" key="1">
    <source>
        <dbReference type="EMBL" id="ASS76051.1"/>
    </source>
</evidence>
<dbReference type="PANTHER" id="PTHR10000:SF8">
    <property type="entry name" value="HAD SUPERFAMILY HYDROLASE-LIKE, TYPE 3"/>
    <property type="match status" value="1"/>
</dbReference>
<gene>
    <name evidence="1" type="ORF">CIG75_14535</name>
</gene>
<dbReference type="Pfam" id="PF08282">
    <property type="entry name" value="Hydrolase_3"/>
    <property type="match status" value="1"/>
</dbReference>
<reference evidence="1 2" key="1">
    <citation type="journal article" date="2015" name="Int. J. Syst. Evol. Microbiol.">
        <title>Tumebacillus algifaecis sp. nov., isolated from decomposing algal scum.</title>
        <authorList>
            <person name="Wu Y.F."/>
            <person name="Zhang B."/>
            <person name="Xing P."/>
            <person name="Wu Q.L."/>
            <person name="Liu S.J."/>
        </authorList>
    </citation>
    <scope>NUCLEOTIDE SEQUENCE [LARGE SCALE GENOMIC DNA]</scope>
    <source>
        <strain evidence="1 2">THMBR28</strain>
    </source>
</reference>
<sequence length="278" mass="30156">MIKLIAIDLDDTLIAPDGHLPEENVTALAQAQEAGVQVVIATARGYAGTKRFHDQLGLTTPLIVSSGSNVIEGRSGEVLRRRFLPLPFAREVVAFAQAHQIALRVYVGNEVWNNLDYDPSNGRQRTVEKQVEQMAEALVEAPFQIFVKGNRESELILAQFGEAGEGYCCRHHVYSDGISELNILHPKSTKHDALAGLCAALDVPQEQVMALGDSKNDLGMIAWAGFGVAMSWASEAVRAAADWVVPADAQRLTSDPDAEVAEAVLRHVLHVAKDKKSS</sequence>
<dbReference type="PROSITE" id="PS01229">
    <property type="entry name" value="COF_2"/>
    <property type="match status" value="1"/>
</dbReference>
<evidence type="ECO:0000313" key="2">
    <source>
        <dbReference type="Proteomes" id="UP000214688"/>
    </source>
</evidence>
<dbReference type="Gene3D" id="3.40.50.1000">
    <property type="entry name" value="HAD superfamily/HAD-like"/>
    <property type="match status" value="1"/>
</dbReference>
<dbReference type="RefSeq" id="WP_094237287.1">
    <property type="nucleotide sequence ID" value="NZ_CP022657.1"/>
</dbReference>
<dbReference type="GO" id="GO:0005829">
    <property type="term" value="C:cytosol"/>
    <property type="evidence" value="ECO:0007669"/>
    <property type="project" value="TreeGrafter"/>
</dbReference>
<dbReference type="InterPro" id="IPR006379">
    <property type="entry name" value="HAD-SF_hydro_IIB"/>
</dbReference>
<dbReference type="SUPFAM" id="SSF56784">
    <property type="entry name" value="HAD-like"/>
    <property type="match status" value="1"/>
</dbReference>
<dbReference type="KEGG" id="tab:CIG75_14535"/>
<dbReference type="InterPro" id="IPR036412">
    <property type="entry name" value="HAD-like_sf"/>
</dbReference>
<dbReference type="EMBL" id="CP022657">
    <property type="protein sequence ID" value="ASS76051.1"/>
    <property type="molecule type" value="Genomic_DNA"/>
</dbReference>
<dbReference type="GO" id="GO:0000287">
    <property type="term" value="F:magnesium ion binding"/>
    <property type="evidence" value="ECO:0007669"/>
    <property type="project" value="TreeGrafter"/>
</dbReference>
<dbReference type="GO" id="GO:0016791">
    <property type="term" value="F:phosphatase activity"/>
    <property type="evidence" value="ECO:0007669"/>
    <property type="project" value="TreeGrafter"/>
</dbReference>
<organism evidence="1 2">
    <name type="scientific">Tumebacillus algifaecis</name>
    <dbReference type="NCBI Taxonomy" id="1214604"/>
    <lineage>
        <taxon>Bacteria</taxon>
        <taxon>Bacillati</taxon>
        <taxon>Bacillota</taxon>
        <taxon>Bacilli</taxon>
        <taxon>Bacillales</taxon>
        <taxon>Alicyclobacillaceae</taxon>
        <taxon>Tumebacillus</taxon>
    </lineage>
</organism>
<dbReference type="NCBIfam" id="TIGR01484">
    <property type="entry name" value="HAD-SF-IIB"/>
    <property type="match status" value="1"/>
</dbReference>
<protein>
    <recommendedName>
        <fullName evidence="3">Hydrolase</fullName>
    </recommendedName>
</protein>
<dbReference type="OrthoDB" id="9781413at2"/>
<dbReference type="InterPro" id="IPR023214">
    <property type="entry name" value="HAD_sf"/>
</dbReference>
<dbReference type="PANTHER" id="PTHR10000">
    <property type="entry name" value="PHOSPHOSERINE PHOSPHATASE"/>
    <property type="match status" value="1"/>
</dbReference>
<dbReference type="AlphaFoldDB" id="A0A223D3B2"/>